<evidence type="ECO:0000256" key="1">
    <source>
        <dbReference type="ARBA" id="ARBA00000966"/>
    </source>
</evidence>
<dbReference type="InterPro" id="IPR001701">
    <property type="entry name" value="Glyco_hydro_9"/>
</dbReference>
<comment type="caution">
    <text evidence="8">The sequence shown here is derived from an EMBL/GenBank/DDBJ whole genome shotgun (WGS) entry which is preliminary data.</text>
</comment>
<dbReference type="EC" id="3.2.1.4" evidence="3"/>
<feature type="domain" description="Glycoside hydrolase family 9" evidence="7">
    <location>
        <begin position="38"/>
        <end position="162"/>
    </location>
</feature>
<evidence type="ECO:0000313" key="8">
    <source>
        <dbReference type="EMBL" id="KXZ48337.1"/>
    </source>
</evidence>
<keyword evidence="9" id="KW-1185">Reference proteome</keyword>
<dbReference type="AlphaFoldDB" id="A0A150GEQ3"/>
<dbReference type="Proteomes" id="UP000075714">
    <property type="component" value="Unassembled WGS sequence"/>
</dbReference>
<dbReference type="EMBL" id="LSYV01000029">
    <property type="protein sequence ID" value="KXZ48337.1"/>
    <property type="molecule type" value="Genomic_DNA"/>
</dbReference>
<comment type="catalytic activity">
    <reaction evidence="1">
        <text>Endohydrolysis of (1-&gt;4)-beta-D-glucosidic linkages in cellulose, lichenin and cereal beta-D-glucans.</text>
        <dbReference type="EC" id="3.2.1.4"/>
    </reaction>
</comment>
<dbReference type="Pfam" id="PF00759">
    <property type="entry name" value="Glyco_hydro_9"/>
    <property type="match status" value="1"/>
</dbReference>
<sequence>MVGEAVASLVGVASVLKMENPADPAIPLLMTHARQLYAFAKASLVMAGEGASYCADAVSFWNAGSNMGIGWCPGMDWDNAFNEASVMLLGIADRFSASFLDTVRTRLNYNLNFSTNGDGLVDDGHICYSPKGFAHASTWGTARITANAATLKRAYSKYLPTNPKDTKRQRC</sequence>
<dbReference type="OrthoDB" id="2015928at2759"/>
<keyword evidence="6" id="KW-0624">Polysaccharide degradation</keyword>
<evidence type="ECO:0000256" key="4">
    <source>
        <dbReference type="ARBA" id="ARBA00023001"/>
    </source>
</evidence>
<evidence type="ECO:0000256" key="2">
    <source>
        <dbReference type="ARBA" id="ARBA00007072"/>
    </source>
</evidence>
<gene>
    <name evidence="8" type="ORF">GPECTOR_28g743</name>
</gene>
<dbReference type="GO" id="GO:0008810">
    <property type="term" value="F:cellulase activity"/>
    <property type="evidence" value="ECO:0007669"/>
    <property type="project" value="UniProtKB-EC"/>
</dbReference>
<accession>A0A150GEQ3</accession>
<evidence type="ECO:0000313" key="9">
    <source>
        <dbReference type="Proteomes" id="UP000075714"/>
    </source>
</evidence>
<dbReference type="GO" id="GO:0030245">
    <property type="term" value="P:cellulose catabolic process"/>
    <property type="evidence" value="ECO:0007669"/>
    <property type="project" value="UniProtKB-KW"/>
</dbReference>
<name>A0A150GEQ3_GONPE</name>
<reference evidence="9" key="1">
    <citation type="journal article" date="2016" name="Nat. Commun.">
        <title>The Gonium pectorale genome demonstrates co-option of cell cycle regulation during the evolution of multicellularity.</title>
        <authorList>
            <person name="Hanschen E.R."/>
            <person name="Marriage T.N."/>
            <person name="Ferris P.J."/>
            <person name="Hamaji T."/>
            <person name="Toyoda A."/>
            <person name="Fujiyama A."/>
            <person name="Neme R."/>
            <person name="Noguchi H."/>
            <person name="Minakuchi Y."/>
            <person name="Suzuki M."/>
            <person name="Kawai-Toyooka H."/>
            <person name="Smith D.R."/>
            <person name="Sparks H."/>
            <person name="Anderson J."/>
            <person name="Bakaric R."/>
            <person name="Luria V."/>
            <person name="Karger A."/>
            <person name="Kirschner M.W."/>
            <person name="Durand P.M."/>
            <person name="Michod R.E."/>
            <person name="Nozaki H."/>
            <person name="Olson B.J."/>
        </authorList>
    </citation>
    <scope>NUCLEOTIDE SEQUENCE [LARGE SCALE GENOMIC DNA]</scope>
    <source>
        <strain evidence="9">NIES-2863</strain>
    </source>
</reference>
<keyword evidence="5" id="KW-0119">Carbohydrate metabolism</keyword>
<dbReference type="InterPro" id="IPR012341">
    <property type="entry name" value="6hp_glycosidase-like_sf"/>
</dbReference>
<comment type="similarity">
    <text evidence="2">Belongs to the glycosyl hydrolase 9 (cellulase E) family.</text>
</comment>
<proteinExistence type="inferred from homology"/>
<evidence type="ECO:0000256" key="3">
    <source>
        <dbReference type="ARBA" id="ARBA00012601"/>
    </source>
</evidence>
<protein>
    <recommendedName>
        <fullName evidence="3">cellulase</fullName>
        <ecNumber evidence="3">3.2.1.4</ecNumber>
    </recommendedName>
</protein>
<dbReference type="SUPFAM" id="SSF48208">
    <property type="entry name" value="Six-hairpin glycosidases"/>
    <property type="match status" value="1"/>
</dbReference>
<dbReference type="Gene3D" id="1.50.10.10">
    <property type="match status" value="1"/>
</dbReference>
<evidence type="ECO:0000256" key="6">
    <source>
        <dbReference type="ARBA" id="ARBA00023326"/>
    </source>
</evidence>
<organism evidence="8 9">
    <name type="scientific">Gonium pectorale</name>
    <name type="common">Green alga</name>
    <dbReference type="NCBI Taxonomy" id="33097"/>
    <lineage>
        <taxon>Eukaryota</taxon>
        <taxon>Viridiplantae</taxon>
        <taxon>Chlorophyta</taxon>
        <taxon>core chlorophytes</taxon>
        <taxon>Chlorophyceae</taxon>
        <taxon>CS clade</taxon>
        <taxon>Chlamydomonadales</taxon>
        <taxon>Volvocaceae</taxon>
        <taxon>Gonium</taxon>
    </lineage>
</organism>
<keyword evidence="4" id="KW-0136">Cellulose degradation</keyword>
<evidence type="ECO:0000259" key="7">
    <source>
        <dbReference type="Pfam" id="PF00759"/>
    </source>
</evidence>
<dbReference type="InterPro" id="IPR008928">
    <property type="entry name" value="6-hairpin_glycosidase_sf"/>
</dbReference>
<evidence type="ECO:0000256" key="5">
    <source>
        <dbReference type="ARBA" id="ARBA00023277"/>
    </source>
</evidence>